<proteinExistence type="predicted"/>
<dbReference type="EMBL" id="GIBP01003165">
    <property type="protein sequence ID" value="NDV32134.1"/>
    <property type="molecule type" value="Transcribed_RNA"/>
</dbReference>
<accession>A0A6B2L583</accession>
<evidence type="ECO:0000313" key="2">
    <source>
        <dbReference type="EMBL" id="NDV32134.1"/>
    </source>
</evidence>
<sequence>MELKHAKEQEKSSHKTFLSCNWRQLFQVSMEFVRSQIFCFYTKVDFNSAVLGVPINIKYAFNGELKETYIQSIEAYLELLSVNSFMEGHRLTIWRKPFTHLLPIYLCGSHWSKARSVFEGVIKDIARQPEHYTPVLAAEIICKIMNTMVVSVMNQTLHLSLQYLQGYVYFYRILLQLVVEDSSLQELIERKIGEFVEEPLSRDKWNVPALGEWLPLLTVSLKYSWHDVAPAYLTENFDRNAKWILKEAPHLRYNLYSTDIDWERIKTSFHATKVSNKLLMFHVYFLKTFAKPPNMRRTEIIDAYDSFYNQISHEQQQIFLDEVNKIKNLQTWSEFFLYIDYPEFASPATLSQLLKDSIIRSQNKEYHQPRPRNNQPRNRPGKPKNKLSLAEFII</sequence>
<dbReference type="AlphaFoldDB" id="A0A6B2L583"/>
<name>A0A6B2L583_9EUKA</name>
<organism evidence="2">
    <name type="scientific">Arcella intermedia</name>
    <dbReference type="NCBI Taxonomy" id="1963864"/>
    <lineage>
        <taxon>Eukaryota</taxon>
        <taxon>Amoebozoa</taxon>
        <taxon>Tubulinea</taxon>
        <taxon>Elardia</taxon>
        <taxon>Arcellinida</taxon>
        <taxon>Sphaerothecina</taxon>
        <taxon>Arcellidae</taxon>
        <taxon>Arcella</taxon>
    </lineage>
</organism>
<reference evidence="2" key="1">
    <citation type="journal article" date="2020" name="J. Eukaryot. Microbiol.">
        <title>De novo Sequencing, Assembly and Annotation of the Transcriptome for the Free-Living Testate Amoeba Arcella intermedia.</title>
        <authorList>
            <person name="Ribeiro G.M."/>
            <person name="Porfirio-Sousa A.L."/>
            <person name="Maurer-Alcala X.X."/>
            <person name="Katz L.A."/>
            <person name="Lahr D.J.G."/>
        </authorList>
    </citation>
    <scope>NUCLEOTIDE SEQUENCE</scope>
</reference>
<evidence type="ECO:0000256" key="1">
    <source>
        <dbReference type="SAM" id="MobiDB-lite"/>
    </source>
</evidence>
<protein>
    <submittedName>
        <fullName evidence="2">Uncharacterized protein</fullName>
    </submittedName>
</protein>
<feature type="region of interest" description="Disordered" evidence="1">
    <location>
        <begin position="363"/>
        <end position="387"/>
    </location>
</feature>